<dbReference type="GO" id="GO:0016791">
    <property type="term" value="F:phosphatase activity"/>
    <property type="evidence" value="ECO:0007669"/>
    <property type="project" value="TreeGrafter"/>
</dbReference>
<dbReference type="SFLD" id="SFLDS00003">
    <property type="entry name" value="Haloacid_Dehalogenase"/>
    <property type="match status" value="1"/>
</dbReference>
<dbReference type="InterPro" id="IPR036412">
    <property type="entry name" value="HAD-like_sf"/>
</dbReference>
<dbReference type="GO" id="GO:0046872">
    <property type="term" value="F:metal ion binding"/>
    <property type="evidence" value="ECO:0007669"/>
    <property type="project" value="UniProtKB-KW"/>
</dbReference>
<dbReference type="GO" id="GO:0044281">
    <property type="term" value="P:small molecule metabolic process"/>
    <property type="evidence" value="ECO:0007669"/>
    <property type="project" value="UniProtKB-ARBA"/>
</dbReference>
<keyword evidence="4" id="KW-0460">Magnesium</keyword>
<dbReference type="Pfam" id="PF13419">
    <property type="entry name" value="HAD_2"/>
    <property type="match status" value="1"/>
</dbReference>
<dbReference type="Gene3D" id="1.10.150.520">
    <property type="match status" value="1"/>
</dbReference>
<dbReference type="SFLD" id="SFLDG01129">
    <property type="entry name" value="C1.5:_HAD__Beta-PGM__Phosphata"/>
    <property type="match status" value="1"/>
</dbReference>
<evidence type="ECO:0000313" key="6">
    <source>
        <dbReference type="Proteomes" id="UP001431131"/>
    </source>
</evidence>
<dbReference type="InterPro" id="IPR006439">
    <property type="entry name" value="HAD-SF_hydro_IA"/>
</dbReference>
<reference evidence="5" key="1">
    <citation type="submission" date="2022-02" db="EMBL/GenBank/DDBJ databases">
        <title>Fredinandcohnia quinoae sp. nov. isolated from Chenopodium quinoa seeds.</title>
        <authorList>
            <person name="Saati-Santamaria Z."/>
            <person name="Flores-Felix J.D."/>
            <person name="Igual J.M."/>
            <person name="Velazquez E."/>
            <person name="Garcia-Fraile P."/>
            <person name="Martinez-Molina E."/>
        </authorList>
    </citation>
    <scope>NUCLEOTIDE SEQUENCE</scope>
    <source>
        <strain evidence="5">SECRCQ15</strain>
    </source>
</reference>
<dbReference type="InterPro" id="IPR041492">
    <property type="entry name" value="HAD_2"/>
</dbReference>
<dbReference type="NCBIfam" id="TIGR01509">
    <property type="entry name" value="HAD-SF-IA-v3"/>
    <property type="match status" value="1"/>
</dbReference>
<dbReference type="InterPro" id="IPR051400">
    <property type="entry name" value="HAD-like_hydrolase"/>
</dbReference>
<organism evidence="5 6">
    <name type="scientific">Fredinandcohnia quinoae</name>
    <dbReference type="NCBI Taxonomy" id="2918902"/>
    <lineage>
        <taxon>Bacteria</taxon>
        <taxon>Bacillati</taxon>
        <taxon>Bacillota</taxon>
        <taxon>Bacilli</taxon>
        <taxon>Bacillales</taxon>
        <taxon>Bacillaceae</taxon>
        <taxon>Fredinandcohnia</taxon>
    </lineage>
</organism>
<dbReference type="InterPro" id="IPR023214">
    <property type="entry name" value="HAD_sf"/>
</dbReference>
<sequence>MIKAIIFDLDGTLLNRDASVVKFIEEQYERLNDVLGYIPKEEYIKRFIELDYRGYIWKDKVYQKLTQEYNIRKISWETLLEDYLATFKNHCVPFPNLIHMLEELKKRSIRLGMITNGFGQFQMDNIKALGITDYFDSIIISETEGLRKPNPAIFHRALNRLGIDASESIFVGDHPDNDVAASMNVGMKGVWKKDPQWNDVEADFIIDDLLELMPIVERF</sequence>
<name>A0AAW5DX88_9BACI</name>
<dbReference type="SUPFAM" id="SSF56784">
    <property type="entry name" value="HAD-like"/>
    <property type="match status" value="1"/>
</dbReference>
<protein>
    <submittedName>
        <fullName evidence="5">HAD family hydrolase</fullName>
    </submittedName>
</protein>
<gene>
    <name evidence="5" type="ORF">MJG50_07970</name>
</gene>
<dbReference type="EMBL" id="JAKTTI010000009">
    <property type="protein sequence ID" value="MCH1625261.1"/>
    <property type="molecule type" value="Genomic_DNA"/>
</dbReference>
<dbReference type="SFLD" id="SFLDG01135">
    <property type="entry name" value="C1.5.6:_HAD__Beta-PGM__Phospha"/>
    <property type="match status" value="1"/>
</dbReference>
<dbReference type="AlphaFoldDB" id="A0AAW5DX88"/>
<comment type="caution">
    <text evidence="5">The sequence shown here is derived from an EMBL/GenBank/DDBJ whole genome shotgun (WGS) entry which is preliminary data.</text>
</comment>
<dbReference type="Gene3D" id="3.40.50.1000">
    <property type="entry name" value="HAD superfamily/HAD-like"/>
    <property type="match status" value="1"/>
</dbReference>
<proteinExistence type="predicted"/>
<evidence type="ECO:0000256" key="4">
    <source>
        <dbReference type="ARBA" id="ARBA00022842"/>
    </source>
</evidence>
<dbReference type="PANTHER" id="PTHR46470">
    <property type="entry name" value="N-ACYLNEURAMINATE-9-PHOSPHATASE"/>
    <property type="match status" value="1"/>
</dbReference>
<evidence type="ECO:0000256" key="2">
    <source>
        <dbReference type="ARBA" id="ARBA00022723"/>
    </source>
</evidence>
<dbReference type="NCBIfam" id="TIGR01549">
    <property type="entry name" value="HAD-SF-IA-v1"/>
    <property type="match status" value="1"/>
</dbReference>
<dbReference type="PRINTS" id="PR00413">
    <property type="entry name" value="HADHALOGNASE"/>
</dbReference>
<dbReference type="PANTHER" id="PTHR46470:SF2">
    <property type="entry name" value="GLYCERALDEHYDE 3-PHOSPHATE PHOSPHATASE"/>
    <property type="match status" value="1"/>
</dbReference>
<dbReference type="Proteomes" id="UP001431131">
    <property type="component" value="Unassembled WGS sequence"/>
</dbReference>
<evidence type="ECO:0000256" key="1">
    <source>
        <dbReference type="ARBA" id="ARBA00001946"/>
    </source>
</evidence>
<evidence type="ECO:0000256" key="3">
    <source>
        <dbReference type="ARBA" id="ARBA00022801"/>
    </source>
</evidence>
<dbReference type="PROSITE" id="PS01228">
    <property type="entry name" value="COF_1"/>
    <property type="match status" value="1"/>
</dbReference>
<evidence type="ECO:0000313" key="5">
    <source>
        <dbReference type="EMBL" id="MCH1625261.1"/>
    </source>
</evidence>
<dbReference type="RefSeq" id="WP_240254423.1">
    <property type="nucleotide sequence ID" value="NZ_JAKTTI010000009.1"/>
</dbReference>
<keyword evidence="2" id="KW-0479">Metal-binding</keyword>
<accession>A0AAW5DX88</accession>
<keyword evidence="6" id="KW-1185">Reference proteome</keyword>
<keyword evidence="3 5" id="KW-0378">Hydrolase</keyword>
<comment type="cofactor">
    <cofactor evidence="1">
        <name>Mg(2+)</name>
        <dbReference type="ChEBI" id="CHEBI:18420"/>
    </cofactor>
</comment>